<evidence type="ECO:0000313" key="2">
    <source>
        <dbReference type="Proteomes" id="UP001320706"/>
    </source>
</evidence>
<dbReference type="Proteomes" id="UP001320706">
    <property type="component" value="Unassembled WGS sequence"/>
</dbReference>
<evidence type="ECO:0000313" key="1">
    <source>
        <dbReference type="EMBL" id="KAK8202022.1"/>
    </source>
</evidence>
<protein>
    <submittedName>
        <fullName evidence="1">Uncharacterized protein</fullName>
    </submittedName>
</protein>
<reference evidence="1" key="1">
    <citation type="submission" date="2024-02" db="EMBL/GenBank/DDBJ databases">
        <title>Metagenome Assembled Genome of Zalaria obscura JY119.</title>
        <authorList>
            <person name="Vighnesh L."/>
            <person name="Jagadeeshwari U."/>
            <person name="Venkata Ramana C."/>
            <person name="Sasikala C."/>
        </authorList>
    </citation>
    <scope>NUCLEOTIDE SEQUENCE</scope>
    <source>
        <strain evidence="1">JY119</strain>
    </source>
</reference>
<organism evidence="1 2">
    <name type="scientific">Zalaria obscura</name>
    <dbReference type="NCBI Taxonomy" id="2024903"/>
    <lineage>
        <taxon>Eukaryota</taxon>
        <taxon>Fungi</taxon>
        <taxon>Dikarya</taxon>
        <taxon>Ascomycota</taxon>
        <taxon>Pezizomycotina</taxon>
        <taxon>Dothideomycetes</taxon>
        <taxon>Dothideomycetidae</taxon>
        <taxon>Dothideales</taxon>
        <taxon>Zalariaceae</taxon>
        <taxon>Zalaria</taxon>
    </lineage>
</organism>
<gene>
    <name evidence="1" type="ORF">M8818_005547</name>
</gene>
<proteinExistence type="predicted"/>
<dbReference type="EMBL" id="JAMKPW020000033">
    <property type="protein sequence ID" value="KAK8202022.1"/>
    <property type="molecule type" value="Genomic_DNA"/>
</dbReference>
<comment type="caution">
    <text evidence="1">The sequence shown here is derived from an EMBL/GenBank/DDBJ whole genome shotgun (WGS) entry which is preliminary data.</text>
</comment>
<keyword evidence="2" id="KW-1185">Reference proteome</keyword>
<name>A0ACC3SA38_9PEZI</name>
<accession>A0ACC3SA38</accession>
<sequence length="407" mass="46191">MTTALRDDSITHGPALPDNKKSTTEKRQNNASTGASAAGMRALSARMMAFYFRTPVKAFFRTRVDYLGFARAINPRVQANEAWSLHLTTPGILAHAVKTYGWSFIPNQVIPPLLANVTVGAVLYASYLQTLGALHEPSSHAAKRVYPPAPFWATYSAGFAAGTFQSIIAAPLDALQIRFRSEDLLSGRYKNMWHYGLSKSRELGPRGIYSGWSLSFVKDAGGCGLFFATFEYIKSQCFYEYVSYWYGRFGKLSGFQQQQIQTQAANDIYSRPIIKPHYLMEPSFILAAGVAASVLQQVVQHPLTQLQEVYYRRLQLLDEKMRLRPSRRDTFRTYAQAYRRSFLQSTVYARKAGGWRKWLYEGFWMMTLKQVPSTSAGLIIFEVFRRKYGIGEDEVRIEKDGYDILLP</sequence>